<dbReference type="Proteomes" id="UP000308549">
    <property type="component" value="Unassembled WGS sequence"/>
</dbReference>
<feature type="region of interest" description="Disordered" evidence="1">
    <location>
        <begin position="389"/>
        <end position="490"/>
    </location>
</feature>
<dbReference type="OrthoDB" id="3899138at2759"/>
<evidence type="ECO:0000313" key="2">
    <source>
        <dbReference type="EMBL" id="TKA29525.1"/>
    </source>
</evidence>
<feature type="compositionally biased region" description="Basic and acidic residues" evidence="1">
    <location>
        <begin position="276"/>
        <end position="289"/>
    </location>
</feature>
<feature type="compositionally biased region" description="Low complexity" evidence="1">
    <location>
        <begin position="761"/>
        <end position="777"/>
    </location>
</feature>
<keyword evidence="3" id="KW-1185">Reference proteome</keyword>
<evidence type="ECO:0000313" key="3">
    <source>
        <dbReference type="Proteomes" id="UP000308549"/>
    </source>
</evidence>
<feature type="compositionally biased region" description="Low complexity" evidence="1">
    <location>
        <begin position="677"/>
        <end position="687"/>
    </location>
</feature>
<comment type="caution">
    <text evidence="2">The sequence shown here is derived from an EMBL/GenBank/DDBJ whole genome shotgun (WGS) entry which is preliminary data.</text>
</comment>
<reference evidence="2 3" key="1">
    <citation type="submission" date="2017-03" db="EMBL/GenBank/DDBJ databases">
        <title>Genomes of endolithic fungi from Antarctica.</title>
        <authorList>
            <person name="Coleine C."/>
            <person name="Masonjones S."/>
            <person name="Stajich J.E."/>
        </authorList>
    </citation>
    <scope>NUCLEOTIDE SEQUENCE [LARGE SCALE GENOMIC DNA]</scope>
    <source>
        <strain evidence="2 3">CCFEE 6315</strain>
    </source>
</reference>
<sequence>MAFNALGSAIDDSFEPNFFSYQPSEPERDDSQSYYNGPRSGHWSVSSSVGSAIDDRCPTIWGTNDVRDGGSRGTGAPKKAFDGGLLKRLGRATVEQNVAVAIEAQEKADLPMVEREASETSGLEAEPVASRRGFYIPQRIGEKDVKTGPSPKDGIVAKALQPVTAKNRAEVAPAPTAQRSARREREELTGASRPAPQVRTVRIKSKDGREAVVKMPQLPQTSCSPAVAAASVKPPKKTKWKEHETEESIQRAKDARIAAEVLMSGAIPAPRQHSPQVDKAEREKKELQQKKAHQSAPIKRETSPPKPTVESIRGSAKGSAVGFGGLFEPEAVAAPVHSTKTVTVESLREAVCSISVNSWKIATPAAHTSPVPSAGREEVGADVEWAQHAPDVDGKGPAAGSSQSKPPLAARSQRSGAEHSFQGFAAWPEPESAQSCPPSQAPKGNVPSRKSGKPGGTDSPTIFAGKGWITPHPLSCAPSPFASPPQSHINLQEGEDDVMTYEDWKAMQNVQSSKRQHRNYSRTESVVSKKVHDLAASIVRNTGEASARAGAVDRGEYHKASLSSDRGDQHGAVSARSLKESMKASSEHSDQQSAKWKTVPQKTTKGDDRGGNSQLKSSPNHRSTWSANGSKVYEKQLNDIVEQHQSNTRVGRSHTASRPSSQGQDVQLGMPWDRSRSSTSRAKSASSFQQSKTVDPDPPCSPVNNIPKPSSSSSSRGWGSGEQQPAAWREASEPAIAAPSPQRRRRTWEEPWAGSGDQGSRESWGSRSGRRSAVSRDGLSELGRAEQGHAGWNGDW</sequence>
<feature type="compositionally biased region" description="Basic and acidic residues" evidence="1">
    <location>
        <begin position="551"/>
        <end position="569"/>
    </location>
</feature>
<dbReference type="AlphaFoldDB" id="A0A4U0U5T4"/>
<protein>
    <submittedName>
        <fullName evidence="2">Uncharacterized protein</fullName>
    </submittedName>
</protein>
<dbReference type="EMBL" id="NAJL01000014">
    <property type="protein sequence ID" value="TKA29525.1"/>
    <property type="molecule type" value="Genomic_DNA"/>
</dbReference>
<feature type="compositionally biased region" description="Polar residues" evidence="1">
    <location>
        <begin position="611"/>
        <end position="629"/>
    </location>
</feature>
<organism evidence="2 3">
    <name type="scientific">Salinomyces thailandicus</name>
    <dbReference type="NCBI Taxonomy" id="706561"/>
    <lineage>
        <taxon>Eukaryota</taxon>
        <taxon>Fungi</taxon>
        <taxon>Dikarya</taxon>
        <taxon>Ascomycota</taxon>
        <taxon>Pezizomycotina</taxon>
        <taxon>Dothideomycetes</taxon>
        <taxon>Dothideomycetidae</taxon>
        <taxon>Mycosphaerellales</taxon>
        <taxon>Teratosphaeriaceae</taxon>
        <taxon>Salinomyces</taxon>
    </lineage>
</organism>
<feature type="region of interest" description="Disordered" evidence="1">
    <location>
        <begin position="267"/>
        <end position="316"/>
    </location>
</feature>
<feature type="compositionally biased region" description="Low complexity" evidence="1">
    <location>
        <begin position="40"/>
        <end position="51"/>
    </location>
</feature>
<feature type="region of interest" description="Disordered" evidence="1">
    <location>
        <begin position="164"/>
        <end position="252"/>
    </location>
</feature>
<feature type="region of interest" description="Disordered" evidence="1">
    <location>
        <begin position="508"/>
        <end position="528"/>
    </location>
</feature>
<evidence type="ECO:0000256" key="1">
    <source>
        <dbReference type="SAM" id="MobiDB-lite"/>
    </source>
</evidence>
<feature type="compositionally biased region" description="Basic and acidic residues" evidence="1">
    <location>
        <begin position="577"/>
        <end position="590"/>
    </location>
</feature>
<accession>A0A4U0U5T4</accession>
<proteinExistence type="predicted"/>
<feature type="compositionally biased region" description="Low complexity" evidence="1">
    <location>
        <begin position="224"/>
        <end position="233"/>
    </location>
</feature>
<feature type="compositionally biased region" description="Polar residues" evidence="1">
    <location>
        <begin position="643"/>
        <end position="665"/>
    </location>
</feature>
<feature type="region of interest" description="Disordered" evidence="1">
    <location>
        <begin position="540"/>
        <end position="796"/>
    </location>
</feature>
<feature type="region of interest" description="Disordered" evidence="1">
    <location>
        <begin position="1"/>
        <end position="80"/>
    </location>
</feature>
<feature type="compositionally biased region" description="Polar residues" evidence="1">
    <location>
        <begin position="591"/>
        <end position="603"/>
    </location>
</feature>
<feature type="compositionally biased region" description="Basic and acidic residues" evidence="1">
    <location>
        <begin position="241"/>
        <end position="252"/>
    </location>
</feature>
<name>A0A4U0U5T4_9PEZI</name>
<gene>
    <name evidence="2" type="ORF">B0A50_03538</name>
</gene>